<dbReference type="Proteomes" id="UP000789920">
    <property type="component" value="Unassembled WGS sequence"/>
</dbReference>
<protein>
    <submittedName>
        <fullName evidence="1">25945_t:CDS:1</fullName>
    </submittedName>
</protein>
<proteinExistence type="predicted"/>
<reference evidence="1" key="1">
    <citation type="submission" date="2021-06" db="EMBL/GenBank/DDBJ databases">
        <authorList>
            <person name="Kallberg Y."/>
            <person name="Tangrot J."/>
            <person name="Rosling A."/>
        </authorList>
    </citation>
    <scope>NUCLEOTIDE SEQUENCE</scope>
    <source>
        <strain evidence="1">MA461A</strain>
    </source>
</reference>
<accession>A0ACA9R7R2</accession>
<gene>
    <name evidence="1" type="ORF">RPERSI_LOCUS17381</name>
</gene>
<feature type="non-terminal residue" evidence="1">
    <location>
        <position position="1"/>
    </location>
</feature>
<evidence type="ECO:0000313" key="2">
    <source>
        <dbReference type="Proteomes" id="UP000789920"/>
    </source>
</evidence>
<keyword evidence="2" id="KW-1185">Reference proteome</keyword>
<sequence>KTLKDNTQSIYMSAREFVRPRSKFSFLNKILTDKQIKMSDMKVRIIYQTLKDEPCLQVMILVKKVIGFCKNIGKQLGKKLVAIDKLKNDLSFCVEKEFKQRWYTIGRSISHHWNKIKNLLKKPTSWQNTSVIIMIPYCYPSSKLKSWPIEDFSNRSRALFVQHIPET</sequence>
<organism evidence="1 2">
    <name type="scientific">Racocetra persica</name>
    <dbReference type="NCBI Taxonomy" id="160502"/>
    <lineage>
        <taxon>Eukaryota</taxon>
        <taxon>Fungi</taxon>
        <taxon>Fungi incertae sedis</taxon>
        <taxon>Mucoromycota</taxon>
        <taxon>Glomeromycotina</taxon>
        <taxon>Glomeromycetes</taxon>
        <taxon>Diversisporales</taxon>
        <taxon>Gigasporaceae</taxon>
        <taxon>Racocetra</taxon>
    </lineage>
</organism>
<name>A0ACA9R7R2_9GLOM</name>
<dbReference type="EMBL" id="CAJVQC010044476">
    <property type="protein sequence ID" value="CAG8779616.1"/>
    <property type="molecule type" value="Genomic_DNA"/>
</dbReference>
<comment type="caution">
    <text evidence="1">The sequence shown here is derived from an EMBL/GenBank/DDBJ whole genome shotgun (WGS) entry which is preliminary data.</text>
</comment>
<evidence type="ECO:0000313" key="1">
    <source>
        <dbReference type="EMBL" id="CAG8779616.1"/>
    </source>
</evidence>